<feature type="transmembrane region" description="Helical" evidence="1">
    <location>
        <begin position="7"/>
        <end position="28"/>
    </location>
</feature>
<dbReference type="Proteomes" id="UP001597104">
    <property type="component" value="Unassembled WGS sequence"/>
</dbReference>
<dbReference type="Pfam" id="PF00990">
    <property type="entry name" value="GGDEF"/>
    <property type="match status" value="1"/>
</dbReference>
<evidence type="ECO:0000256" key="1">
    <source>
        <dbReference type="SAM" id="Phobius"/>
    </source>
</evidence>
<dbReference type="EMBL" id="JBHTIO010000044">
    <property type="protein sequence ID" value="MFD0898154.1"/>
    <property type="molecule type" value="Genomic_DNA"/>
</dbReference>
<accession>A0ABW3EH37</accession>
<dbReference type="InterPro" id="IPR043128">
    <property type="entry name" value="Rev_trsase/Diguanyl_cyclase"/>
</dbReference>
<feature type="domain" description="GGDEF" evidence="2">
    <location>
        <begin position="245"/>
        <end position="377"/>
    </location>
</feature>
<dbReference type="SMART" id="SM00267">
    <property type="entry name" value="GGDEF"/>
    <property type="match status" value="1"/>
</dbReference>
<dbReference type="InterPro" id="IPR000160">
    <property type="entry name" value="GGDEF_dom"/>
</dbReference>
<feature type="transmembrane region" description="Helical" evidence="1">
    <location>
        <begin position="145"/>
        <end position="166"/>
    </location>
</feature>
<name>A0ABW3EH37_9LACO</name>
<dbReference type="PANTHER" id="PTHR45138:SF9">
    <property type="entry name" value="DIGUANYLATE CYCLASE DGCM-RELATED"/>
    <property type="match status" value="1"/>
</dbReference>
<evidence type="ECO:0000313" key="4">
    <source>
        <dbReference type="Proteomes" id="UP001597104"/>
    </source>
</evidence>
<sequence>MMTIVSQFVFFIIELLVTLGIVFGFQLIADYYTMRYANEVVWIGNMNWQMRLTAIIYFSIVGIGLSLVEQLYFAHTLTLANLRIMAILLLVIFLGTQIATVVLVVAVSAYFLFWGLQTYILFYTLLYILLFVGVALLTQSKRLSFLWQVLCFGVLASGFWVAIFVYKNMTVANSFSVTAMLLRIIEMVFLCGSPTVLIHLLEQNQLLISKQAIGAYVDELTQIYNYHSFSLNFERAFQKAAKTQVPLSLMILDLDGFKQVNDTYGHLAGNYVLREFSRMLATMSGTNIIPYRIGGEEMALVFNGMPQNKAQQLADQLLKQLRQHEFQYENSQIYLTFSAGLSQAQLSDETSRDFFRRVDDLTYVAKRAGGNKISVDV</sequence>
<protein>
    <submittedName>
        <fullName evidence="3">GGDEF domain-containing protein</fullName>
    </submittedName>
</protein>
<dbReference type="InterPro" id="IPR050469">
    <property type="entry name" value="Diguanylate_Cyclase"/>
</dbReference>
<feature type="transmembrane region" description="Helical" evidence="1">
    <location>
        <begin position="119"/>
        <end position="138"/>
    </location>
</feature>
<gene>
    <name evidence="3" type="ORF">ACFQZ7_10510</name>
</gene>
<dbReference type="RefSeq" id="WP_137636381.1">
    <property type="nucleotide sequence ID" value="NZ_BJDN01000001.1"/>
</dbReference>
<evidence type="ECO:0000259" key="2">
    <source>
        <dbReference type="PROSITE" id="PS50887"/>
    </source>
</evidence>
<keyword evidence="1" id="KW-0472">Membrane</keyword>
<evidence type="ECO:0000313" key="3">
    <source>
        <dbReference type="EMBL" id="MFD0898154.1"/>
    </source>
</evidence>
<dbReference type="PROSITE" id="PS50887">
    <property type="entry name" value="GGDEF"/>
    <property type="match status" value="1"/>
</dbReference>
<keyword evidence="4" id="KW-1185">Reference proteome</keyword>
<feature type="transmembrane region" description="Helical" evidence="1">
    <location>
        <begin position="178"/>
        <end position="201"/>
    </location>
</feature>
<dbReference type="SUPFAM" id="SSF55073">
    <property type="entry name" value="Nucleotide cyclase"/>
    <property type="match status" value="1"/>
</dbReference>
<dbReference type="InterPro" id="IPR029787">
    <property type="entry name" value="Nucleotide_cyclase"/>
</dbReference>
<dbReference type="PANTHER" id="PTHR45138">
    <property type="entry name" value="REGULATORY COMPONENTS OF SENSORY TRANSDUCTION SYSTEM"/>
    <property type="match status" value="1"/>
</dbReference>
<dbReference type="CDD" id="cd01949">
    <property type="entry name" value="GGDEF"/>
    <property type="match status" value="1"/>
</dbReference>
<keyword evidence="1" id="KW-0812">Transmembrane</keyword>
<comment type="caution">
    <text evidence="3">The sequence shown here is derived from an EMBL/GenBank/DDBJ whole genome shotgun (WGS) entry which is preliminary data.</text>
</comment>
<keyword evidence="1" id="KW-1133">Transmembrane helix</keyword>
<dbReference type="Gene3D" id="3.30.70.270">
    <property type="match status" value="1"/>
</dbReference>
<feature type="transmembrane region" description="Helical" evidence="1">
    <location>
        <begin position="48"/>
        <end position="68"/>
    </location>
</feature>
<feature type="transmembrane region" description="Helical" evidence="1">
    <location>
        <begin position="80"/>
        <end position="113"/>
    </location>
</feature>
<reference evidence="4" key="1">
    <citation type="journal article" date="2019" name="Int. J. Syst. Evol. Microbiol.">
        <title>The Global Catalogue of Microorganisms (GCM) 10K type strain sequencing project: providing services to taxonomists for standard genome sequencing and annotation.</title>
        <authorList>
            <consortium name="The Broad Institute Genomics Platform"/>
            <consortium name="The Broad Institute Genome Sequencing Center for Infectious Disease"/>
            <person name="Wu L."/>
            <person name="Ma J."/>
        </authorList>
    </citation>
    <scope>NUCLEOTIDE SEQUENCE [LARGE SCALE GENOMIC DNA]</scope>
    <source>
        <strain evidence="4">CCM 8925</strain>
    </source>
</reference>
<proteinExistence type="predicted"/>
<dbReference type="NCBIfam" id="TIGR00254">
    <property type="entry name" value="GGDEF"/>
    <property type="match status" value="1"/>
</dbReference>
<organism evidence="3 4">
    <name type="scientific">Loigolactobacillus binensis</name>
    <dbReference type="NCBI Taxonomy" id="2559922"/>
    <lineage>
        <taxon>Bacteria</taxon>
        <taxon>Bacillati</taxon>
        <taxon>Bacillota</taxon>
        <taxon>Bacilli</taxon>
        <taxon>Lactobacillales</taxon>
        <taxon>Lactobacillaceae</taxon>
        <taxon>Loigolactobacillus</taxon>
    </lineage>
</organism>